<dbReference type="Proteomes" id="UP000242450">
    <property type="component" value="Chromosome 21"/>
</dbReference>
<dbReference type="EMBL" id="MKHE01000021">
    <property type="protein sequence ID" value="OWK04379.1"/>
    <property type="molecule type" value="Genomic_DNA"/>
</dbReference>
<proteinExistence type="predicted"/>
<comment type="caution">
    <text evidence="3">The sequence shown here is derived from an EMBL/GenBank/DDBJ whole genome shotgun (WGS) entry which is preliminary data.</text>
</comment>
<name>A0A212CED6_CEREH</name>
<protein>
    <submittedName>
        <fullName evidence="3">LY6D</fullName>
    </submittedName>
</protein>
<reference evidence="3 4" key="1">
    <citation type="journal article" date="2018" name="Mol. Genet. Genomics">
        <title>The red deer Cervus elaphus genome CerEla1.0: sequencing, annotating, genes, and chromosomes.</title>
        <authorList>
            <person name="Bana N.A."/>
            <person name="Nyiri A."/>
            <person name="Nagy J."/>
            <person name="Frank K."/>
            <person name="Nagy T."/>
            <person name="Steger V."/>
            <person name="Schiller M."/>
            <person name="Lakatos P."/>
            <person name="Sugar L."/>
            <person name="Horn P."/>
            <person name="Barta E."/>
            <person name="Orosz L."/>
        </authorList>
    </citation>
    <scope>NUCLEOTIDE SEQUENCE [LARGE SCALE GENOMIC DNA]</scope>
    <source>
        <strain evidence="3">Hungarian</strain>
    </source>
</reference>
<sequence>MGGVCPLGAERRARRQSPRGTLPHNSVLLCGSLRPALCPLSLGPCPCLIPAQSLRCYSCGALSKFPSFNECPTSECNLDSIVCYTGNLTLPVGRDMIELDIRDCASSCQTPTELIKRLLDASNAKLKCGT</sequence>
<evidence type="ECO:0000313" key="3">
    <source>
        <dbReference type="EMBL" id="OWK04379.1"/>
    </source>
</evidence>
<evidence type="ECO:0000313" key="4">
    <source>
        <dbReference type="Proteomes" id="UP000242450"/>
    </source>
</evidence>
<accession>A0A212CED6</accession>
<dbReference type="AlphaFoldDB" id="A0A212CED6"/>
<gene>
    <name evidence="3" type="ORF">Celaphus_00016147</name>
</gene>
<dbReference type="SUPFAM" id="SSF57302">
    <property type="entry name" value="Snake toxin-like"/>
    <property type="match status" value="1"/>
</dbReference>
<organism evidence="3 4">
    <name type="scientific">Cervus elaphus hippelaphus</name>
    <name type="common">European red deer</name>
    <dbReference type="NCBI Taxonomy" id="46360"/>
    <lineage>
        <taxon>Eukaryota</taxon>
        <taxon>Metazoa</taxon>
        <taxon>Chordata</taxon>
        <taxon>Craniata</taxon>
        <taxon>Vertebrata</taxon>
        <taxon>Euteleostomi</taxon>
        <taxon>Mammalia</taxon>
        <taxon>Eutheria</taxon>
        <taxon>Laurasiatheria</taxon>
        <taxon>Artiodactyla</taxon>
        <taxon>Ruminantia</taxon>
        <taxon>Pecora</taxon>
        <taxon>Cervidae</taxon>
        <taxon>Cervinae</taxon>
        <taxon>Cervus</taxon>
    </lineage>
</organism>
<dbReference type="InterPro" id="IPR045860">
    <property type="entry name" value="Snake_toxin-like_sf"/>
</dbReference>
<dbReference type="InterPro" id="IPR016054">
    <property type="entry name" value="LY6_UPA_recep-like"/>
</dbReference>
<feature type="region of interest" description="Disordered" evidence="1">
    <location>
        <begin position="1"/>
        <end position="20"/>
    </location>
</feature>
<dbReference type="OrthoDB" id="9807198at2759"/>
<evidence type="ECO:0000256" key="1">
    <source>
        <dbReference type="SAM" id="MobiDB-lite"/>
    </source>
</evidence>
<feature type="domain" description="UPAR/Ly6" evidence="2">
    <location>
        <begin position="52"/>
        <end position="112"/>
    </location>
</feature>
<keyword evidence="4" id="KW-1185">Reference proteome</keyword>
<dbReference type="Pfam" id="PF00021">
    <property type="entry name" value="UPAR_LY6"/>
    <property type="match status" value="1"/>
</dbReference>
<evidence type="ECO:0000259" key="2">
    <source>
        <dbReference type="Pfam" id="PF00021"/>
    </source>
</evidence>